<evidence type="ECO:0000313" key="2">
    <source>
        <dbReference type="Proteomes" id="UP001165960"/>
    </source>
</evidence>
<gene>
    <name evidence="1" type="primary">PHO88_2</name>
    <name evidence="1" type="ORF">DSO57_1011951</name>
</gene>
<keyword evidence="2" id="KW-1185">Reference proteome</keyword>
<reference evidence="1" key="1">
    <citation type="submission" date="2022-04" db="EMBL/GenBank/DDBJ databases">
        <title>Genome of the entomopathogenic fungus Entomophthora muscae.</title>
        <authorList>
            <person name="Elya C."/>
            <person name="Lovett B.R."/>
            <person name="Lee E."/>
            <person name="Macias A.M."/>
            <person name="Hajek A.E."/>
            <person name="De Bivort B.L."/>
            <person name="Kasson M.T."/>
            <person name="De Fine Licht H.H."/>
            <person name="Stajich J.E."/>
        </authorList>
    </citation>
    <scope>NUCLEOTIDE SEQUENCE</scope>
    <source>
        <strain evidence="1">Berkeley</strain>
    </source>
</reference>
<evidence type="ECO:0000313" key="1">
    <source>
        <dbReference type="EMBL" id="KAJ9081703.1"/>
    </source>
</evidence>
<protein>
    <submittedName>
        <fullName evidence="1">Phosphate transporter (Pho88)</fullName>
    </submittedName>
</protein>
<proteinExistence type="predicted"/>
<sequence length="257" mass="28939">MKDSGARLAIVEFNLVSRLTNYQGLLSSDPNLRVLLTCSKCELAGHLEAPEFNNSFTDLFLHFSSDHNYFSAMSGWKDAALSFGLVLGLSQVARFLDVSNPAILWSVRAIYALTTSAFYFILFYCHKEIIRQNDSKEISYVEKPSMLVDEGNGAVTIIATHCEYDSDELKKFARNSFLSVAISVFLHFKFGYLQPIFIQSVMPLKNLMSNPIVRIHLLKHPAEGVLRRPFKVSTNPFMGTADADVKKKPSKLRSKKN</sequence>
<organism evidence="1 2">
    <name type="scientific">Entomophthora muscae</name>
    <dbReference type="NCBI Taxonomy" id="34485"/>
    <lineage>
        <taxon>Eukaryota</taxon>
        <taxon>Fungi</taxon>
        <taxon>Fungi incertae sedis</taxon>
        <taxon>Zoopagomycota</taxon>
        <taxon>Entomophthoromycotina</taxon>
        <taxon>Entomophthoromycetes</taxon>
        <taxon>Entomophthorales</taxon>
        <taxon>Entomophthoraceae</taxon>
        <taxon>Entomophthora</taxon>
    </lineage>
</organism>
<comment type="caution">
    <text evidence="1">The sequence shown here is derived from an EMBL/GenBank/DDBJ whole genome shotgun (WGS) entry which is preliminary data.</text>
</comment>
<dbReference type="Proteomes" id="UP001165960">
    <property type="component" value="Unassembled WGS sequence"/>
</dbReference>
<name>A0ACC2U4H3_9FUNG</name>
<accession>A0ACC2U4H3</accession>
<dbReference type="EMBL" id="QTSX02001462">
    <property type="protein sequence ID" value="KAJ9081703.1"/>
    <property type="molecule type" value="Genomic_DNA"/>
</dbReference>